<keyword evidence="1" id="KW-0805">Transcription regulation</keyword>
<gene>
    <name evidence="5" type="ORF">ABFB10_02550</name>
</gene>
<dbReference type="Gene3D" id="1.20.120.530">
    <property type="entry name" value="GntR ligand-binding domain-like"/>
    <property type="match status" value="1"/>
</dbReference>
<dbReference type="InterPro" id="IPR000524">
    <property type="entry name" value="Tscrpt_reg_HTH_GntR"/>
</dbReference>
<feature type="domain" description="HTH gntR-type" evidence="4">
    <location>
        <begin position="13"/>
        <end position="80"/>
    </location>
</feature>
<dbReference type="GO" id="GO:0003700">
    <property type="term" value="F:DNA-binding transcription factor activity"/>
    <property type="evidence" value="ECO:0007669"/>
    <property type="project" value="InterPro"/>
</dbReference>
<comment type="caution">
    <text evidence="5">The sequence shown here is derived from an EMBL/GenBank/DDBJ whole genome shotgun (WGS) entry which is preliminary data.</text>
</comment>
<evidence type="ECO:0000313" key="6">
    <source>
        <dbReference type="Proteomes" id="UP001428774"/>
    </source>
</evidence>
<dbReference type="InterPro" id="IPR008920">
    <property type="entry name" value="TF_FadR/GntR_C"/>
</dbReference>
<dbReference type="PROSITE" id="PS50949">
    <property type="entry name" value="HTH_GNTR"/>
    <property type="match status" value="1"/>
</dbReference>
<evidence type="ECO:0000313" key="5">
    <source>
        <dbReference type="EMBL" id="MEN9060082.1"/>
    </source>
</evidence>
<dbReference type="RefSeq" id="WP_347165244.1">
    <property type="nucleotide sequence ID" value="NZ_JBDNCH010000002.1"/>
</dbReference>
<evidence type="ECO:0000259" key="4">
    <source>
        <dbReference type="PROSITE" id="PS50949"/>
    </source>
</evidence>
<dbReference type="Pfam" id="PF07729">
    <property type="entry name" value="FCD"/>
    <property type="match status" value="1"/>
</dbReference>
<keyword evidence="2" id="KW-0238">DNA-binding</keyword>
<dbReference type="SMART" id="SM00345">
    <property type="entry name" value="HTH_GNTR"/>
    <property type="match status" value="2"/>
</dbReference>
<keyword evidence="6" id="KW-1185">Reference proteome</keyword>
<dbReference type="PANTHER" id="PTHR43537:SF51">
    <property type="entry name" value="HTH-TYPE TRANSCRIPTIONAL REGULATOR LGOR-RELATED"/>
    <property type="match status" value="1"/>
</dbReference>
<organism evidence="5 6">
    <name type="scientific">Ponticoccus litoralis</name>
    <dbReference type="NCBI Taxonomy" id="422297"/>
    <lineage>
        <taxon>Bacteria</taxon>
        <taxon>Pseudomonadati</taxon>
        <taxon>Pseudomonadota</taxon>
        <taxon>Alphaproteobacteria</taxon>
        <taxon>Rhodobacterales</taxon>
        <taxon>Roseobacteraceae</taxon>
        <taxon>Ponticoccus</taxon>
    </lineage>
</organism>
<sequence>MSATSIKSAEGLSNLQAEIAHKILTLAQDGHWKEGEHVSETPLAKLLGTSRTPVRRVLIHLEERGLFTKIPNIGFRFQGLPAKNDNLSDLLPKSETETLYERVMTARASGEITPEVSEAELADHFGVTRGMIRLVLMRFANAGLAERRTGHGWRFAETLDNPEAINASYGFRVIVECGAVRDPGFRPDLGQLAELRAQQQRLHDTPVNRITGAEWFEANANFHATVVGWAHNRFLSEAIARQNSLRRMTEVVEFTELSADRIRKAARDHLAILDAIEVGDTEAAAQILDRHLSRVPGEPARLD</sequence>
<dbReference type="Gene3D" id="1.10.10.10">
    <property type="entry name" value="Winged helix-like DNA-binding domain superfamily/Winged helix DNA-binding domain"/>
    <property type="match status" value="2"/>
</dbReference>
<evidence type="ECO:0000256" key="1">
    <source>
        <dbReference type="ARBA" id="ARBA00023015"/>
    </source>
</evidence>
<proteinExistence type="predicted"/>
<name>A0AAW9SBB1_9RHOB</name>
<dbReference type="GO" id="GO:0003677">
    <property type="term" value="F:DNA binding"/>
    <property type="evidence" value="ECO:0007669"/>
    <property type="project" value="UniProtKB-KW"/>
</dbReference>
<evidence type="ECO:0000256" key="3">
    <source>
        <dbReference type="ARBA" id="ARBA00023163"/>
    </source>
</evidence>
<dbReference type="Proteomes" id="UP001428774">
    <property type="component" value="Unassembled WGS sequence"/>
</dbReference>
<evidence type="ECO:0000256" key="2">
    <source>
        <dbReference type="ARBA" id="ARBA00023125"/>
    </source>
</evidence>
<dbReference type="EMBL" id="JBDNCH010000002">
    <property type="protein sequence ID" value="MEN9060082.1"/>
    <property type="molecule type" value="Genomic_DNA"/>
</dbReference>
<dbReference type="InterPro" id="IPR011711">
    <property type="entry name" value="GntR_C"/>
</dbReference>
<dbReference type="Pfam" id="PF00392">
    <property type="entry name" value="GntR"/>
    <property type="match status" value="1"/>
</dbReference>
<protein>
    <submittedName>
        <fullName evidence="5">GntR family transcriptional regulator</fullName>
    </submittedName>
</protein>
<dbReference type="SUPFAM" id="SSF48008">
    <property type="entry name" value="GntR ligand-binding domain-like"/>
    <property type="match status" value="1"/>
</dbReference>
<dbReference type="InterPro" id="IPR036390">
    <property type="entry name" value="WH_DNA-bd_sf"/>
</dbReference>
<accession>A0AAW9SBB1</accession>
<reference evidence="5 6" key="1">
    <citation type="submission" date="2024-05" db="EMBL/GenBank/DDBJ databases">
        <title>Genome sequence of Ponticoccus litoralis KCCM 90028.</title>
        <authorList>
            <person name="Kim J.M."/>
            <person name="Lee J.K."/>
            <person name="Choi B.J."/>
            <person name="Bayburt H."/>
            <person name="Baek J.H."/>
            <person name="Jeon C.O."/>
        </authorList>
    </citation>
    <scope>NUCLEOTIDE SEQUENCE [LARGE SCALE GENOMIC DNA]</scope>
    <source>
        <strain evidence="5 6">KCCM 90028</strain>
    </source>
</reference>
<dbReference type="PANTHER" id="PTHR43537">
    <property type="entry name" value="TRANSCRIPTIONAL REGULATOR, GNTR FAMILY"/>
    <property type="match status" value="1"/>
</dbReference>
<dbReference type="SUPFAM" id="SSF46785">
    <property type="entry name" value="Winged helix' DNA-binding domain"/>
    <property type="match status" value="2"/>
</dbReference>
<dbReference type="InterPro" id="IPR036388">
    <property type="entry name" value="WH-like_DNA-bd_sf"/>
</dbReference>
<dbReference type="SMART" id="SM00895">
    <property type="entry name" value="FCD"/>
    <property type="match status" value="1"/>
</dbReference>
<dbReference type="AlphaFoldDB" id="A0AAW9SBB1"/>
<keyword evidence="3" id="KW-0804">Transcription</keyword>